<sequence>MDPTPPHSRGKPHLRKLPIDDLLGELSSRIGEIVLGRERLRALLDAVISIGSDLELAAILDRIVAAACTLVDARYGALGVLDDSGGLADFRTHGLTAEEIAALGDPPAGRGILGHIIDVPEPLRLEDLSQHPASVGFPPGHPPMRTFLGVPVKVGDKAWGNLYLTDKRGGGQFTDDDEDIIKALAAAAGVAIDNARLYGQLADSQAERERLVVFRDRDRIGRDLHDLVIQRLFATGLQLQSIVHMVDEPVAAERVHAAVDEIDGAISDLRAAIYSLHTDADQAFSQTVRGLVGVVRHHLGFAPDVEFSGPVDEGVPELVRLEVLAMLREALSNAARHAKARHVTVAIAVEAGALRMRVADDGRGIPPQTPRRGLANLASRAAALGGEFSIHPVEPSGTELRWSIPLDQSGRAAQTP</sequence>
<reference evidence="6 7" key="1">
    <citation type="submission" date="2019-10" db="EMBL/GenBank/DDBJ databases">
        <title>Glycomyces albidus sp. nov., a novel actinomycete isolated from rhizosphere soil of wheat (Triticum aestivum L.).</title>
        <authorList>
            <person name="Qian L."/>
        </authorList>
    </citation>
    <scope>NUCLEOTIDE SEQUENCE [LARGE SCALE GENOMIC DNA]</scope>
    <source>
        <strain evidence="6 7">NEAU-7082</strain>
    </source>
</reference>
<dbReference type="GO" id="GO:0000155">
    <property type="term" value="F:phosphorelay sensor kinase activity"/>
    <property type="evidence" value="ECO:0007669"/>
    <property type="project" value="InterPro"/>
</dbReference>
<keyword evidence="1" id="KW-0808">Transferase</keyword>
<accession>A0A6L5G996</accession>
<dbReference type="InterPro" id="IPR050482">
    <property type="entry name" value="Sensor_HK_TwoCompSys"/>
</dbReference>
<feature type="domain" description="GAF" evidence="4">
    <location>
        <begin position="55"/>
        <end position="202"/>
    </location>
</feature>
<evidence type="ECO:0000259" key="4">
    <source>
        <dbReference type="SMART" id="SM00065"/>
    </source>
</evidence>
<dbReference type="InterPro" id="IPR003018">
    <property type="entry name" value="GAF"/>
</dbReference>
<dbReference type="InterPro" id="IPR036890">
    <property type="entry name" value="HATPase_C_sf"/>
</dbReference>
<dbReference type="GO" id="GO:0046983">
    <property type="term" value="F:protein dimerization activity"/>
    <property type="evidence" value="ECO:0007669"/>
    <property type="project" value="InterPro"/>
</dbReference>
<dbReference type="SMART" id="SM00387">
    <property type="entry name" value="HATPase_c"/>
    <property type="match status" value="1"/>
</dbReference>
<organism evidence="6 7">
    <name type="scientific">Glycomyces albidus</name>
    <dbReference type="NCBI Taxonomy" id="2656774"/>
    <lineage>
        <taxon>Bacteria</taxon>
        <taxon>Bacillati</taxon>
        <taxon>Actinomycetota</taxon>
        <taxon>Actinomycetes</taxon>
        <taxon>Glycomycetales</taxon>
        <taxon>Glycomycetaceae</taxon>
        <taxon>Glycomyces</taxon>
    </lineage>
</organism>
<evidence type="ECO:0000256" key="3">
    <source>
        <dbReference type="ARBA" id="ARBA00023012"/>
    </source>
</evidence>
<dbReference type="CDD" id="cd16917">
    <property type="entry name" value="HATPase_UhpB-NarQ-NarX-like"/>
    <property type="match status" value="1"/>
</dbReference>
<dbReference type="Proteomes" id="UP000477750">
    <property type="component" value="Unassembled WGS sequence"/>
</dbReference>
<dbReference type="Gene3D" id="3.30.565.10">
    <property type="entry name" value="Histidine kinase-like ATPase, C-terminal domain"/>
    <property type="match status" value="1"/>
</dbReference>
<dbReference type="PANTHER" id="PTHR24421:SF56">
    <property type="entry name" value="OXYGEN SENSOR HISTIDINE KINASE RESPONSE REGULATOR DOST"/>
    <property type="match status" value="1"/>
</dbReference>
<evidence type="ECO:0000256" key="2">
    <source>
        <dbReference type="ARBA" id="ARBA00022777"/>
    </source>
</evidence>
<keyword evidence="3" id="KW-0902">Two-component regulatory system</keyword>
<dbReference type="RefSeq" id="WP_153025347.1">
    <property type="nucleotide sequence ID" value="NZ_WIAO01000011.1"/>
</dbReference>
<dbReference type="Pfam" id="PF13185">
    <property type="entry name" value="GAF_2"/>
    <property type="match status" value="1"/>
</dbReference>
<comment type="caution">
    <text evidence="6">The sequence shown here is derived from an EMBL/GenBank/DDBJ whole genome shotgun (WGS) entry which is preliminary data.</text>
</comment>
<dbReference type="Gene3D" id="3.30.450.40">
    <property type="match status" value="1"/>
</dbReference>
<keyword evidence="2" id="KW-0418">Kinase</keyword>
<evidence type="ECO:0000313" key="6">
    <source>
        <dbReference type="EMBL" id="MQM26181.1"/>
    </source>
</evidence>
<dbReference type="AlphaFoldDB" id="A0A6L5G996"/>
<evidence type="ECO:0000313" key="7">
    <source>
        <dbReference type="Proteomes" id="UP000477750"/>
    </source>
</evidence>
<gene>
    <name evidence="6" type="ORF">GFD30_11445</name>
</gene>
<proteinExistence type="predicted"/>
<dbReference type="InterPro" id="IPR011712">
    <property type="entry name" value="Sig_transdc_His_kin_sub3_dim/P"/>
</dbReference>
<dbReference type="SUPFAM" id="SSF55874">
    <property type="entry name" value="ATPase domain of HSP90 chaperone/DNA topoisomerase II/histidine kinase"/>
    <property type="match status" value="1"/>
</dbReference>
<dbReference type="InterPro" id="IPR003594">
    <property type="entry name" value="HATPase_dom"/>
</dbReference>
<dbReference type="Pfam" id="PF07730">
    <property type="entry name" value="HisKA_3"/>
    <property type="match status" value="1"/>
</dbReference>
<dbReference type="SMART" id="SM00065">
    <property type="entry name" value="GAF"/>
    <property type="match status" value="1"/>
</dbReference>
<dbReference type="EMBL" id="WIAO01000011">
    <property type="protein sequence ID" value="MQM26181.1"/>
    <property type="molecule type" value="Genomic_DNA"/>
</dbReference>
<evidence type="ECO:0000259" key="5">
    <source>
        <dbReference type="SMART" id="SM00387"/>
    </source>
</evidence>
<name>A0A6L5G996_9ACTN</name>
<keyword evidence="7" id="KW-1185">Reference proteome</keyword>
<dbReference type="Gene3D" id="1.20.5.1930">
    <property type="match status" value="1"/>
</dbReference>
<dbReference type="PANTHER" id="PTHR24421">
    <property type="entry name" value="NITRATE/NITRITE SENSOR PROTEIN NARX-RELATED"/>
    <property type="match status" value="1"/>
</dbReference>
<evidence type="ECO:0000256" key="1">
    <source>
        <dbReference type="ARBA" id="ARBA00022679"/>
    </source>
</evidence>
<dbReference type="InterPro" id="IPR029016">
    <property type="entry name" value="GAF-like_dom_sf"/>
</dbReference>
<dbReference type="SUPFAM" id="SSF55781">
    <property type="entry name" value="GAF domain-like"/>
    <property type="match status" value="1"/>
</dbReference>
<dbReference type="GO" id="GO:0016020">
    <property type="term" value="C:membrane"/>
    <property type="evidence" value="ECO:0007669"/>
    <property type="project" value="InterPro"/>
</dbReference>
<protein>
    <submittedName>
        <fullName evidence="6">GAF domain-containing protein</fullName>
    </submittedName>
</protein>
<feature type="domain" description="Histidine kinase/HSP90-like ATPase" evidence="5">
    <location>
        <begin position="318"/>
        <end position="408"/>
    </location>
</feature>
<dbReference type="Pfam" id="PF02518">
    <property type="entry name" value="HATPase_c"/>
    <property type="match status" value="1"/>
</dbReference>